<evidence type="ECO:0000313" key="2">
    <source>
        <dbReference type="EMBL" id="KAK4447859.1"/>
    </source>
</evidence>
<accession>A0AAV9GGF2</accession>
<gene>
    <name evidence="2" type="ORF">QBC34DRAFT_120283</name>
</gene>
<dbReference type="EMBL" id="MU865946">
    <property type="protein sequence ID" value="KAK4447859.1"/>
    <property type="molecule type" value="Genomic_DNA"/>
</dbReference>
<protein>
    <submittedName>
        <fullName evidence="2">Uncharacterized protein</fullName>
    </submittedName>
</protein>
<dbReference type="AlphaFoldDB" id="A0AAV9GGF2"/>
<feature type="region of interest" description="Disordered" evidence="1">
    <location>
        <begin position="1"/>
        <end position="85"/>
    </location>
</feature>
<name>A0AAV9GGF2_9PEZI</name>
<proteinExistence type="predicted"/>
<reference evidence="2" key="2">
    <citation type="submission" date="2023-05" db="EMBL/GenBank/DDBJ databases">
        <authorList>
            <consortium name="Lawrence Berkeley National Laboratory"/>
            <person name="Steindorff A."/>
            <person name="Hensen N."/>
            <person name="Bonometti L."/>
            <person name="Westerberg I."/>
            <person name="Brannstrom I.O."/>
            <person name="Guillou S."/>
            <person name="Cros-Aarteil S."/>
            <person name="Calhoun S."/>
            <person name="Haridas S."/>
            <person name="Kuo A."/>
            <person name="Mondo S."/>
            <person name="Pangilinan J."/>
            <person name="Riley R."/>
            <person name="Labutti K."/>
            <person name="Andreopoulos B."/>
            <person name="Lipzen A."/>
            <person name="Chen C."/>
            <person name="Yanf M."/>
            <person name="Daum C."/>
            <person name="Ng V."/>
            <person name="Clum A."/>
            <person name="Ohm R."/>
            <person name="Martin F."/>
            <person name="Silar P."/>
            <person name="Natvig D."/>
            <person name="Lalanne C."/>
            <person name="Gautier V."/>
            <person name="Ament-Velasquez S.L."/>
            <person name="Kruys A."/>
            <person name="Hutchinson M.I."/>
            <person name="Powell A.J."/>
            <person name="Barry K."/>
            <person name="Miller A.N."/>
            <person name="Grigoriev I.V."/>
            <person name="Debuchy R."/>
            <person name="Gladieux P."/>
            <person name="Thoren M.H."/>
            <person name="Johannesson H."/>
        </authorList>
    </citation>
    <scope>NUCLEOTIDE SEQUENCE</scope>
    <source>
        <strain evidence="2">PSN243</strain>
    </source>
</reference>
<dbReference type="Proteomes" id="UP001321760">
    <property type="component" value="Unassembled WGS sequence"/>
</dbReference>
<comment type="caution">
    <text evidence="2">The sequence shown here is derived from an EMBL/GenBank/DDBJ whole genome shotgun (WGS) entry which is preliminary data.</text>
</comment>
<evidence type="ECO:0000256" key="1">
    <source>
        <dbReference type="SAM" id="MobiDB-lite"/>
    </source>
</evidence>
<sequence>MSDNPRDAADGGEDGVEALTVDADADSEKSSVVSDDDDGDLENARQDDPESQPLSRASAPTVRRKPPPARLVTAQAPVDKPSKDATAVSWRDLPRKDQLIVLTLARLSEPLVQTSLQVLGLSGCPSHSFRSLMP</sequence>
<reference evidence="2" key="1">
    <citation type="journal article" date="2023" name="Mol. Phylogenet. Evol.">
        <title>Genome-scale phylogeny and comparative genomics of the fungal order Sordariales.</title>
        <authorList>
            <person name="Hensen N."/>
            <person name="Bonometti L."/>
            <person name="Westerberg I."/>
            <person name="Brannstrom I.O."/>
            <person name="Guillou S."/>
            <person name="Cros-Aarteil S."/>
            <person name="Calhoun S."/>
            <person name="Haridas S."/>
            <person name="Kuo A."/>
            <person name="Mondo S."/>
            <person name="Pangilinan J."/>
            <person name="Riley R."/>
            <person name="LaButti K."/>
            <person name="Andreopoulos B."/>
            <person name="Lipzen A."/>
            <person name="Chen C."/>
            <person name="Yan M."/>
            <person name="Daum C."/>
            <person name="Ng V."/>
            <person name="Clum A."/>
            <person name="Steindorff A."/>
            <person name="Ohm R.A."/>
            <person name="Martin F."/>
            <person name="Silar P."/>
            <person name="Natvig D.O."/>
            <person name="Lalanne C."/>
            <person name="Gautier V."/>
            <person name="Ament-Velasquez S.L."/>
            <person name="Kruys A."/>
            <person name="Hutchinson M.I."/>
            <person name="Powell A.J."/>
            <person name="Barry K."/>
            <person name="Miller A.N."/>
            <person name="Grigoriev I.V."/>
            <person name="Debuchy R."/>
            <person name="Gladieux P."/>
            <person name="Hiltunen Thoren M."/>
            <person name="Johannesson H."/>
        </authorList>
    </citation>
    <scope>NUCLEOTIDE SEQUENCE</scope>
    <source>
        <strain evidence="2">PSN243</strain>
    </source>
</reference>
<keyword evidence="3" id="KW-1185">Reference proteome</keyword>
<evidence type="ECO:0000313" key="3">
    <source>
        <dbReference type="Proteomes" id="UP001321760"/>
    </source>
</evidence>
<organism evidence="2 3">
    <name type="scientific">Podospora aff. communis PSN243</name>
    <dbReference type="NCBI Taxonomy" id="3040156"/>
    <lineage>
        <taxon>Eukaryota</taxon>
        <taxon>Fungi</taxon>
        <taxon>Dikarya</taxon>
        <taxon>Ascomycota</taxon>
        <taxon>Pezizomycotina</taxon>
        <taxon>Sordariomycetes</taxon>
        <taxon>Sordariomycetidae</taxon>
        <taxon>Sordariales</taxon>
        <taxon>Podosporaceae</taxon>
        <taxon>Podospora</taxon>
    </lineage>
</organism>